<dbReference type="AlphaFoldDB" id="A0A517Z5N5"/>
<dbReference type="Gene3D" id="2.60.120.560">
    <property type="entry name" value="Exo-inulinase, domain 1"/>
    <property type="match status" value="1"/>
</dbReference>
<organism evidence="2 3">
    <name type="scientific">Maioricimonas rarisocia</name>
    <dbReference type="NCBI Taxonomy" id="2528026"/>
    <lineage>
        <taxon>Bacteria</taxon>
        <taxon>Pseudomonadati</taxon>
        <taxon>Planctomycetota</taxon>
        <taxon>Planctomycetia</taxon>
        <taxon>Planctomycetales</taxon>
        <taxon>Planctomycetaceae</taxon>
        <taxon>Maioricimonas</taxon>
    </lineage>
</organism>
<dbReference type="OrthoDB" id="266976at2"/>
<dbReference type="GO" id="GO:0016787">
    <property type="term" value="F:hydrolase activity"/>
    <property type="evidence" value="ECO:0007669"/>
    <property type="project" value="InterPro"/>
</dbReference>
<evidence type="ECO:0000313" key="2">
    <source>
        <dbReference type="EMBL" id="QDU37808.1"/>
    </source>
</evidence>
<dbReference type="InterPro" id="IPR010496">
    <property type="entry name" value="AL/BT2_dom"/>
</dbReference>
<feature type="domain" description="3-keto-alpha-glucoside-1,2-lyase/3-keto-2-hydroxy-glucal hydratase" evidence="1">
    <location>
        <begin position="34"/>
        <end position="218"/>
    </location>
</feature>
<keyword evidence="3" id="KW-1185">Reference proteome</keyword>
<dbReference type="Proteomes" id="UP000320496">
    <property type="component" value="Chromosome"/>
</dbReference>
<protein>
    <recommendedName>
        <fullName evidence="1">3-keto-alpha-glucoside-1,2-lyase/3-keto-2-hydroxy-glucal hydratase domain-containing protein</fullName>
    </recommendedName>
</protein>
<evidence type="ECO:0000259" key="1">
    <source>
        <dbReference type="Pfam" id="PF06439"/>
    </source>
</evidence>
<evidence type="ECO:0000313" key="3">
    <source>
        <dbReference type="Proteomes" id="UP000320496"/>
    </source>
</evidence>
<name>A0A517Z5N5_9PLAN</name>
<reference evidence="2 3" key="1">
    <citation type="submission" date="2019-02" db="EMBL/GenBank/DDBJ databases">
        <title>Deep-cultivation of Planctomycetes and their phenomic and genomic characterization uncovers novel biology.</title>
        <authorList>
            <person name="Wiegand S."/>
            <person name="Jogler M."/>
            <person name="Boedeker C."/>
            <person name="Pinto D."/>
            <person name="Vollmers J."/>
            <person name="Rivas-Marin E."/>
            <person name="Kohn T."/>
            <person name="Peeters S.H."/>
            <person name="Heuer A."/>
            <person name="Rast P."/>
            <person name="Oberbeckmann S."/>
            <person name="Bunk B."/>
            <person name="Jeske O."/>
            <person name="Meyerdierks A."/>
            <person name="Storesund J.E."/>
            <person name="Kallscheuer N."/>
            <person name="Luecker S."/>
            <person name="Lage O.M."/>
            <person name="Pohl T."/>
            <person name="Merkel B.J."/>
            <person name="Hornburger P."/>
            <person name="Mueller R.-W."/>
            <person name="Bruemmer F."/>
            <person name="Labrenz M."/>
            <person name="Spormann A.M."/>
            <person name="Op den Camp H."/>
            <person name="Overmann J."/>
            <person name="Amann R."/>
            <person name="Jetten M.S.M."/>
            <person name="Mascher T."/>
            <person name="Medema M.H."/>
            <person name="Devos D.P."/>
            <person name="Kaster A.-K."/>
            <person name="Ovreas L."/>
            <person name="Rohde M."/>
            <person name="Galperin M.Y."/>
            <person name="Jogler C."/>
        </authorList>
    </citation>
    <scope>NUCLEOTIDE SEQUENCE [LARGE SCALE GENOMIC DNA]</scope>
    <source>
        <strain evidence="2 3">Mal4</strain>
    </source>
</reference>
<accession>A0A517Z5N5</accession>
<gene>
    <name evidence="2" type="ORF">Mal4_21250</name>
</gene>
<sequence>MPRLIPAALSGWSLLAPVTFALVISCSTLRAEDGFETLFDGQSLSGWTGATDGYAVEDGALTCIAERGGNLYTEKEYSDFILRFEFRLPPGGNNGIGLRVPSGGHASRDGMEIQILDNTAKRYANLKPYQYHGSVYGVIPAKRGYLKPVGTWNSQEIRLIGQHITVILNGEVIVDGDLDKASAGGTLDGKEHPGLKRASGHISLAGHGSRVQFRNIRVQEVAGETP</sequence>
<proteinExistence type="predicted"/>
<dbReference type="RefSeq" id="WP_145369026.1">
    <property type="nucleotide sequence ID" value="NZ_CP036275.1"/>
</dbReference>
<dbReference type="EMBL" id="CP036275">
    <property type="protein sequence ID" value="QDU37808.1"/>
    <property type="molecule type" value="Genomic_DNA"/>
</dbReference>
<dbReference type="KEGG" id="mri:Mal4_21250"/>
<dbReference type="Pfam" id="PF06439">
    <property type="entry name" value="3keto-disac_hyd"/>
    <property type="match status" value="1"/>
</dbReference>
<dbReference type="PROSITE" id="PS51257">
    <property type="entry name" value="PROKAR_LIPOPROTEIN"/>
    <property type="match status" value="1"/>
</dbReference>